<feature type="coiled-coil region" evidence="1">
    <location>
        <begin position="283"/>
        <end position="310"/>
    </location>
</feature>
<feature type="coiled-coil region" evidence="1">
    <location>
        <begin position="203"/>
        <end position="256"/>
    </location>
</feature>
<reference evidence="2 3" key="1">
    <citation type="submission" date="2020-08" db="EMBL/GenBank/DDBJ databases">
        <title>Genomic Encyclopedia of Type Strains, Phase IV (KMG-IV): sequencing the most valuable type-strain genomes for metagenomic binning, comparative biology and taxonomic classification.</title>
        <authorList>
            <person name="Goeker M."/>
        </authorList>
    </citation>
    <scope>NUCLEOTIDE SEQUENCE [LARGE SCALE GENOMIC DNA]</scope>
    <source>
        <strain evidence="2 3">DSM 101791</strain>
    </source>
</reference>
<organism evidence="2 3">
    <name type="scientific">Deinococcus budaensis</name>
    <dbReference type="NCBI Taxonomy" id="1665626"/>
    <lineage>
        <taxon>Bacteria</taxon>
        <taxon>Thermotogati</taxon>
        <taxon>Deinococcota</taxon>
        <taxon>Deinococci</taxon>
        <taxon>Deinococcales</taxon>
        <taxon>Deinococcaceae</taxon>
        <taxon>Deinococcus</taxon>
    </lineage>
</organism>
<feature type="coiled-coil region" evidence="1">
    <location>
        <begin position="453"/>
        <end position="491"/>
    </location>
</feature>
<keyword evidence="1" id="KW-0175">Coiled coil</keyword>
<evidence type="ECO:0000313" key="3">
    <source>
        <dbReference type="Proteomes" id="UP000525389"/>
    </source>
</evidence>
<feature type="coiled-coil region" evidence="1">
    <location>
        <begin position="373"/>
        <end position="414"/>
    </location>
</feature>
<name>A0A7W8GF24_9DEIO</name>
<dbReference type="SUPFAM" id="SSF52540">
    <property type="entry name" value="P-loop containing nucleoside triphosphate hydrolases"/>
    <property type="match status" value="1"/>
</dbReference>
<keyword evidence="3" id="KW-1185">Reference proteome</keyword>
<dbReference type="RefSeq" id="WP_184027659.1">
    <property type="nucleotide sequence ID" value="NZ_JACHFN010000005.1"/>
</dbReference>
<evidence type="ECO:0000256" key="1">
    <source>
        <dbReference type="SAM" id="Coils"/>
    </source>
</evidence>
<proteinExistence type="predicted"/>
<sequence>MSHKTLFIKRLARYPESGPYDQLHFQRGVNVLVGPPNTGKTQWLRMLDYLWGDPGSPEQAFDEDLAEKYERIEALVEIGGEEFLLERRWKEKGGRTKVYINGEAVGTDEFSSRFLSLLDLPLVHFPSGNPYASRKWPLLSWRELYRHIYRRQDSWSDLAARQPEGTQHACLLYFLGIAEHVYSETYSEVVNLNKQLGAIETTKEQFAKLLQRVSQELIDAENLGLNLTGGSIDAAQAQLKEERDRLTAEREDVLRSAREQVPWDGAAEVDRLSKRWEDVQVARQQLADQQQQAEQRLHELQAYAQSVADELGRMQRAQAAGSVLADLRATHCPVCDRAVNPRDTPAGHCYMCKQPDESPLDEEASRQRVEFEFAQLQAEAEEADGLVRYAEEEVAAHQRQARRLREEFEEVAASLRPIQRATAAIVPPELSRIDNQMGRLHERERQLERLRSVLGLRQELIEETERLQTQRDELERELERRVATVDFEEAANELANGMNFYLKGEVARANPDAWTQERVNVLLRERGFTINVGEKSWRKLGGTMSLFFLVAYNYALLRLSPWAPYRYPGLLILDMPAKFEDTQMTRDEREQFVVEPFVRLRKQAPTHEFQVLVTGRSFFGLQDAHRIELDTIWT</sequence>
<dbReference type="InterPro" id="IPR027417">
    <property type="entry name" value="P-loop_NTPase"/>
</dbReference>
<dbReference type="EMBL" id="JACHFN010000005">
    <property type="protein sequence ID" value="MBB5234164.1"/>
    <property type="molecule type" value="Genomic_DNA"/>
</dbReference>
<dbReference type="Proteomes" id="UP000525389">
    <property type="component" value="Unassembled WGS sequence"/>
</dbReference>
<comment type="caution">
    <text evidence="2">The sequence shown here is derived from an EMBL/GenBank/DDBJ whole genome shotgun (WGS) entry which is preliminary data.</text>
</comment>
<gene>
    <name evidence="2" type="ORF">HNQ09_001602</name>
</gene>
<protein>
    <submittedName>
        <fullName evidence="2">F0F1-type ATP synthase membrane subunit b/b'/chaperonin cofactor prefoldin</fullName>
    </submittedName>
</protein>
<dbReference type="AlphaFoldDB" id="A0A7W8GF24"/>
<dbReference type="Gene3D" id="3.40.50.300">
    <property type="entry name" value="P-loop containing nucleotide triphosphate hydrolases"/>
    <property type="match status" value="1"/>
</dbReference>
<accession>A0A7W8GF24</accession>
<evidence type="ECO:0000313" key="2">
    <source>
        <dbReference type="EMBL" id="MBB5234164.1"/>
    </source>
</evidence>